<dbReference type="Proteomes" id="UP000827976">
    <property type="component" value="Chromosome 8"/>
</dbReference>
<evidence type="ECO:0000313" key="2">
    <source>
        <dbReference type="Proteomes" id="UP000827976"/>
    </source>
</evidence>
<comment type="caution">
    <text evidence="1">The sequence shown here is derived from an EMBL/GenBank/DDBJ whole genome shotgun (WGS) entry which is preliminary data.</text>
</comment>
<gene>
    <name evidence="1" type="ORF">IHE45_08G151000</name>
</gene>
<keyword evidence="2" id="KW-1185">Reference proteome</keyword>
<evidence type="ECO:0000313" key="1">
    <source>
        <dbReference type="EMBL" id="KAH7675666.1"/>
    </source>
</evidence>
<protein>
    <submittedName>
        <fullName evidence="1">CRIB domain-containing protein</fullName>
    </submittedName>
</protein>
<dbReference type="EMBL" id="CM037018">
    <property type="protein sequence ID" value="KAH7675666.1"/>
    <property type="molecule type" value="Genomic_DNA"/>
</dbReference>
<accession>A0ACB7VN91</accession>
<reference evidence="2" key="1">
    <citation type="journal article" date="2022" name="Nat. Commun.">
        <title>Chromosome evolution and the genetic basis of agronomically important traits in greater yam.</title>
        <authorList>
            <person name="Bredeson J.V."/>
            <person name="Lyons J.B."/>
            <person name="Oniyinde I.O."/>
            <person name="Okereke N.R."/>
            <person name="Kolade O."/>
            <person name="Nnabue I."/>
            <person name="Nwadili C.O."/>
            <person name="Hribova E."/>
            <person name="Parker M."/>
            <person name="Nwogha J."/>
            <person name="Shu S."/>
            <person name="Carlson J."/>
            <person name="Kariba R."/>
            <person name="Muthemba S."/>
            <person name="Knop K."/>
            <person name="Barton G.J."/>
            <person name="Sherwood A.V."/>
            <person name="Lopez-Montes A."/>
            <person name="Asiedu R."/>
            <person name="Jamnadass R."/>
            <person name="Muchugi A."/>
            <person name="Goodstein D."/>
            <person name="Egesi C.N."/>
            <person name="Featherston J."/>
            <person name="Asfaw A."/>
            <person name="Simpson G.G."/>
            <person name="Dolezel J."/>
            <person name="Hendre P.S."/>
            <person name="Van Deynze A."/>
            <person name="Kumar P.L."/>
            <person name="Obidiegwu J.E."/>
            <person name="Bhattacharjee R."/>
            <person name="Rokhsar D.S."/>
        </authorList>
    </citation>
    <scope>NUCLEOTIDE SEQUENCE [LARGE SCALE GENOMIC DNA]</scope>
    <source>
        <strain evidence="2">cv. TDa95/00328</strain>
    </source>
</reference>
<organism evidence="1 2">
    <name type="scientific">Dioscorea alata</name>
    <name type="common">Purple yam</name>
    <dbReference type="NCBI Taxonomy" id="55571"/>
    <lineage>
        <taxon>Eukaryota</taxon>
        <taxon>Viridiplantae</taxon>
        <taxon>Streptophyta</taxon>
        <taxon>Embryophyta</taxon>
        <taxon>Tracheophyta</taxon>
        <taxon>Spermatophyta</taxon>
        <taxon>Magnoliopsida</taxon>
        <taxon>Liliopsida</taxon>
        <taxon>Dioscoreales</taxon>
        <taxon>Dioscoreaceae</taxon>
        <taxon>Dioscorea</taxon>
    </lineage>
</organism>
<sequence>MAKMKGLFKGMKYISQIFVVKEHEMEIGYPTDVRHVAHIGWDGGSTNGPSWMNEFRTASDLASPALGLSRETSWGSQDFDQPRGLQQQPSGMFADGPRPEIPKAPKKTKRKKSKSSSPNSSTRSTSRTSRSRAGYSSTSVGDSNETVNR</sequence>
<proteinExistence type="predicted"/>
<name>A0ACB7VN91_DIOAL</name>